<dbReference type="EMBL" id="FNZU01000017">
    <property type="protein sequence ID" value="SEL30056.1"/>
    <property type="molecule type" value="Genomic_DNA"/>
</dbReference>
<feature type="region of interest" description="Disordered" evidence="1">
    <location>
        <begin position="48"/>
        <end position="78"/>
    </location>
</feature>
<keyword evidence="3" id="KW-1185">Reference proteome</keyword>
<evidence type="ECO:0000256" key="1">
    <source>
        <dbReference type="SAM" id="MobiDB-lite"/>
    </source>
</evidence>
<organism evidence="2 3">
    <name type="scientific">Alkalibacterium pelagium</name>
    <dbReference type="NCBI Taxonomy" id="426702"/>
    <lineage>
        <taxon>Bacteria</taxon>
        <taxon>Bacillati</taxon>
        <taxon>Bacillota</taxon>
        <taxon>Bacilli</taxon>
        <taxon>Lactobacillales</taxon>
        <taxon>Carnobacteriaceae</taxon>
        <taxon>Alkalibacterium</taxon>
    </lineage>
</organism>
<accession>A0A1H7P354</accession>
<protein>
    <submittedName>
        <fullName evidence="2">Uncharacterized protein</fullName>
    </submittedName>
</protein>
<name>A0A1H7P354_9LACT</name>
<gene>
    <name evidence="2" type="ORF">SAMN04488099_11721</name>
</gene>
<sequence>MKNDNVVSFSYVIGVDYSSENGIKGGCDTPRGLGAGELVARSFLEPTGEGASCRAGHKKHLRTNWRGSKPMSWSQEAS</sequence>
<dbReference type="STRING" id="426702.SAMN04488099_11721"/>
<proteinExistence type="predicted"/>
<dbReference type="Proteomes" id="UP000199081">
    <property type="component" value="Unassembled WGS sequence"/>
</dbReference>
<reference evidence="3" key="1">
    <citation type="submission" date="2016-10" db="EMBL/GenBank/DDBJ databases">
        <authorList>
            <person name="Varghese N."/>
            <person name="Submissions S."/>
        </authorList>
    </citation>
    <scope>NUCLEOTIDE SEQUENCE [LARGE SCALE GENOMIC DNA]</scope>
    <source>
        <strain evidence="3">DSM 19183</strain>
    </source>
</reference>
<dbReference type="AlphaFoldDB" id="A0A1H7P354"/>
<evidence type="ECO:0000313" key="3">
    <source>
        <dbReference type="Proteomes" id="UP000199081"/>
    </source>
</evidence>
<evidence type="ECO:0000313" key="2">
    <source>
        <dbReference type="EMBL" id="SEL30056.1"/>
    </source>
</evidence>